<gene>
    <name evidence="1" type="ORF">AGR7A_Lc20006</name>
</gene>
<comment type="caution">
    <text evidence="1">The sequence shown here is derived from an EMBL/GenBank/DDBJ whole genome shotgun (WGS) entry which is preliminary data.</text>
</comment>
<evidence type="ECO:0000313" key="1">
    <source>
        <dbReference type="EMBL" id="CVI61533.1"/>
    </source>
</evidence>
<dbReference type="EMBL" id="FCNP01000040">
    <property type="protein sequence ID" value="CVI61533.1"/>
    <property type="molecule type" value="Genomic_DNA"/>
</dbReference>
<dbReference type="Proteomes" id="UP000192140">
    <property type="component" value="Unassembled WGS sequence"/>
</dbReference>
<keyword evidence="2" id="KW-1185">Reference proteome</keyword>
<reference evidence="1" key="1">
    <citation type="submission" date="2016-01" db="EMBL/GenBank/DDBJ databases">
        <authorList>
            <person name="Regsiter A."/>
            <person name="william w."/>
        </authorList>
    </citation>
    <scope>NUCLEOTIDE SEQUENCE</scope>
    <source>
        <strain evidence="1">NCPPB 1641</strain>
    </source>
</reference>
<organism evidence="1 2">
    <name type="scientific">Agrobacterium deltaense NCPPB 1641</name>
    <dbReference type="NCBI Taxonomy" id="1183425"/>
    <lineage>
        <taxon>Bacteria</taxon>
        <taxon>Pseudomonadati</taxon>
        <taxon>Pseudomonadota</taxon>
        <taxon>Alphaproteobacteria</taxon>
        <taxon>Hyphomicrobiales</taxon>
        <taxon>Rhizobiaceae</taxon>
        <taxon>Rhizobium/Agrobacterium group</taxon>
        <taxon>Agrobacterium</taxon>
    </lineage>
</organism>
<sequence>MGGLFSRRAGEFLVPLLLQKPLALAQNMQISGIKLVVPGLNNIKIGNVTDCRQLMHHVANSDIDTRLLQVDHILHRSVHALRVSAHDVIQRQRLAKKCFAALDLIVEYTFANAISHQLNNSILIFAHQTPNKVHNMLREATNNPLRTG</sequence>
<name>A0A1S7U3Q5_9HYPH</name>
<dbReference type="AlphaFoldDB" id="A0A1S7U3Q5"/>
<proteinExistence type="predicted"/>
<protein>
    <submittedName>
        <fullName evidence="1">Uncharacterized protein</fullName>
    </submittedName>
</protein>
<accession>A0A1S7U3Q5</accession>
<evidence type="ECO:0000313" key="2">
    <source>
        <dbReference type="Proteomes" id="UP000192140"/>
    </source>
</evidence>